<keyword evidence="2" id="KW-0378">Hydrolase</keyword>
<dbReference type="InterPro" id="IPR050884">
    <property type="entry name" value="CNP_phosphodiesterase-III"/>
</dbReference>
<evidence type="ECO:0000256" key="2">
    <source>
        <dbReference type="ARBA" id="ARBA00022801"/>
    </source>
</evidence>
<accession>A0A382E3I1</accession>
<feature type="domain" description="Calcineurin-like phosphoesterase" evidence="5">
    <location>
        <begin position="11"/>
        <end position="184"/>
    </location>
</feature>
<comment type="similarity">
    <text evidence="4">Belongs to the cyclic nucleotide phosphodiesterase class-III family.</text>
</comment>
<dbReference type="AlphaFoldDB" id="A0A382E3I1"/>
<protein>
    <recommendedName>
        <fullName evidence="8">Calcineurin-like phosphoesterase domain-containing protein</fullName>
    </recommendedName>
</protein>
<dbReference type="PANTHER" id="PTHR42988:SF2">
    <property type="entry name" value="CYCLIC NUCLEOTIDE PHOSPHODIESTERASE CBUA0032-RELATED"/>
    <property type="match status" value="1"/>
</dbReference>
<dbReference type="Pfam" id="PF16370">
    <property type="entry name" value="MetallophosC"/>
    <property type="match status" value="1"/>
</dbReference>
<evidence type="ECO:0000313" key="7">
    <source>
        <dbReference type="EMBL" id="SVB44979.1"/>
    </source>
</evidence>
<dbReference type="GO" id="GO:0046872">
    <property type="term" value="F:metal ion binding"/>
    <property type="evidence" value="ECO:0007669"/>
    <property type="project" value="UniProtKB-KW"/>
</dbReference>
<dbReference type="Gene3D" id="3.60.21.10">
    <property type="match status" value="1"/>
</dbReference>
<evidence type="ECO:0000259" key="5">
    <source>
        <dbReference type="Pfam" id="PF00149"/>
    </source>
</evidence>
<dbReference type="InterPro" id="IPR004843">
    <property type="entry name" value="Calcineurin-like_PHP"/>
</dbReference>
<keyword evidence="1" id="KW-0479">Metal-binding</keyword>
<reference evidence="7" key="1">
    <citation type="submission" date="2018-05" db="EMBL/GenBank/DDBJ databases">
        <authorList>
            <person name="Lanie J.A."/>
            <person name="Ng W.-L."/>
            <person name="Kazmierczak K.M."/>
            <person name="Andrzejewski T.M."/>
            <person name="Davidsen T.M."/>
            <person name="Wayne K.J."/>
            <person name="Tettelin H."/>
            <person name="Glass J.I."/>
            <person name="Rusch D."/>
            <person name="Podicherti R."/>
            <person name="Tsui H.-C.T."/>
            <person name="Winkler M.E."/>
        </authorList>
    </citation>
    <scope>NUCLEOTIDE SEQUENCE</scope>
</reference>
<evidence type="ECO:0000256" key="3">
    <source>
        <dbReference type="ARBA" id="ARBA00023004"/>
    </source>
</evidence>
<name>A0A382E3I1_9ZZZZ</name>
<organism evidence="7">
    <name type="scientific">marine metagenome</name>
    <dbReference type="NCBI Taxonomy" id="408172"/>
    <lineage>
        <taxon>unclassified sequences</taxon>
        <taxon>metagenomes</taxon>
        <taxon>ecological metagenomes</taxon>
    </lineage>
</organism>
<dbReference type="PANTHER" id="PTHR42988">
    <property type="entry name" value="PHOSPHOHYDROLASE"/>
    <property type="match status" value="1"/>
</dbReference>
<evidence type="ECO:0000259" key="6">
    <source>
        <dbReference type="Pfam" id="PF16370"/>
    </source>
</evidence>
<dbReference type="SUPFAM" id="SSF56300">
    <property type="entry name" value="Metallo-dependent phosphatases"/>
    <property type="match status" value="1"/>
</dbReference>
<dbReference type="Pfam" id="PF00149">
    <property type="entry name" value="Metallophos"/>
    <property type="match status" value="1"/>
</dbReference>
<evidence type="ECO:0008006" key="8">
    <source>
        <dbReference type="Google" id="ProtNLM"/>
    </source>
</evidence>
<dbReference type="EMBL" id="UINC01042394">
    <property type="protein sequence ID" value="SVB44979.1"/>
    <property type="molecule type" value="Genomic_DNA"/>
</dbReference>
<dbReference type="GO" id="GO:0016787">
    <property type="term" value="F:hydrolase activity"/>
    <property type="evidence" value="ECO:0007669"/>
    <property type="project" value="UniProtKB-KW"/>
</dbReference>
<keyword evidence="3" id="KW-0408">Iron</keyword>
<proteinExistence type="inferred from homology"/>
<sequence>MDVFPTDLQEIDALSPDLLVVGGDICLWEEGAGDHLQAQLEQAPFESICLMGNHDTDKEGTATLFDEEFPHRFGARNHHRALPGAHVIGLNTCVMQPQKQGWRNVRAEVGAADLDWLDSTLADLTPDRPLLVFVHIALATTYPERRGADQATTDVWRVINADAVLERLKRWTAPIIIFQGHLHENEHLHLDDLHLISVGSVCGSWWKGSETSRCTDHSPRGWLVVEAADGHVQLDYRAARTPGWHGEIVSDAEGDLLNLFFADSAETVEVRIDGEWIALPPPTPYPVDDMFVSVHHWRLPAEVGDRVDVRTQMRGRPWVLGTITRRS</sequence>
<gene>
    <name evidence="7" type="ORF">METZ01_LOCUS197833</name>
</gene>
<dbReference type="InterPro" id="IPR032288">
    <property type="entry name" value="Metallophos_C"/>
</dbReference>
<dbReference type="InterPro" id="IPR029052">
    <property type="entry name" value="Metallo-depent_PP-like"/>
</dbReference>
<evidence type="ECO:0000256" key="4">
    <source>
        <dbReference type="ARBA" id="ARBA00025742"/>
    </source>
</evidence>
<feature type="domain" description="Calcineurin-like phosphoesterase C-terminal" evidence="6">
    <location>
        <begin position="198"/>
        <end position="279"/>
    </location>
</feature>
<evidence type="ECO:0000256" key="1">
    <source>
        <dbReference type="ARBA" id="ARBA00022723"/>
    </source>
</evidence>